<evidence type="ECO:0000256" key="1">
    <source>
        <dbReference type="ARBA" id="ARBA00000012"/>
    </source>
</evidence>
<dbReference type="PANTHER" id="PTHR20941:SF1">
    <property type="entry name" value="FOLIC ACID SYNTHESIS PROTEIN FOL1"/>
    <property type="match status" value="1"/>
</dbReference>
<dbReference type="GO" id="GO:0046654">
    <property type="term" value="P:tetrahydrofolate biosynthetic process"/>
    <property type="evidence" value="ECO:0007669"/>
    <property type="project" value="TreeGrafter"/>
</dbReference>
<sequence length="261" mass="28555">MGILNVTPDSFFDGGRYADENKILERVAGMLEDGATFIDLGAYSSRPGADFVSEAQELERIVPIVELLVRNFPEILLSIDTFRSNVAKETISAGAAIINDIAAGGLDSEMMKVVGALKVPYIMMHMKGNPNTMQQLASYSDLTQEVLEYFSHKISEARSYGIDDLVLDPGFGFAKTLAHNYELMSKVELLHMAGLPLLVGVSRKSMVYKLLNVTPAQALNGTTVLHTIALQKGAQILRVHDVKQAMECIAIIDHLNANKNE</sequence>
<evidence type="ECO:0000256" key="4">
    <source>
        <dbReference type="ARBA" id="ARBA00012458"/>
    </source>
</evidence>
<keyword evidence="7" id="KW-0460">Magnesium</keyword>
<dbReference type="GO" id="GO:0046656">
    <property type="term" value="P:folic acid biosynthetic process"/>
    <property type="evidence" value="ECO:0007669"/>
    <property type="project" value="UniProtKB-KW"/>
</dbReference>
<dbReference type="AlphaFoldDB" id="I0WGW6"/>
<dbReference type="InterPro" id="IPR006390">
    <property type="entry name" value="DHP_synth_dom"/>
</dbReference>
<dbReference type="InterPro" id="IPR000489">
    <property type="entry name" value="Pterin-binding_dom"/>
</dbReference>
<dbReference type="eggNOG" id="COG0294">
    <property type="taxonomic scope" value="Bacteria"/>
</dbReference>
<comment type="cofactor">
    <cofactor evidence="2">
        <name>Mg(2+)</name>
        <dbReference type="ChEBI" id="CHEBI:18420"/>
    </cofactor>
</comment>
<dbReference type="PANTHER" id="PTHR20941">
    <property type="entry name" value="FOLATE SYNTHESIS PROTEINS"/>
    <property type="match status" value="1"/>
</dbReference>
<comment type="pathway">
    <text evidence="3">Cofactor biosynthesis; tetrahydrofolate biosynthesis; 7,8-dihydrofolate from 2-amino-4-hydroxy-6-hydroxymethyl-7,8-dihydropteridine diphosphate and 4-aminobenzoate: step 1/2.</text>
</comment>
<dbReference type="STRING" id="946077.W5A_05438"/>
<dbReference type="Gene3D" id="3.20.20.20">
    <property type="entry name" value="Dihydropteroate synthase-like"/>
    <property type="match status" value="1"/>
</dbReference>
<evidence type="ECO:0000313" key="10">
    <source>
        <dbReference type="EMBL" id="EID75632.1"/>
    </source>
</evidence>
<evidence type="ECO:0000256" key="3">
    <source>
        <dbReference type="ARBA" id="ARBA00004763"/>
    </source>
</evidence>
<evidence type="ECO:0000259" key="9">
    <source>
        <dbReference type="PROSITE" id="PS50972"/>
    </source>
</evidence>
<feature type="domain" description="Pterin-binding" evidence="9">
    <location>
        <begin position="1"/>
        <end position="250"/>
    </location>
</feature>
<organism evidence="10 11">
    <name type="scientific">Imtechella halotolerans K1</name>
    <dbReference type="NCBI Taxonomy" id="946077"/>
    <lineage>
        <taxon>Bacteria</taxon>
        <taxon>Pseudomonadati</taxon>
        <taxon>Bacteroidota</taxon>
        <taxon>Flavobacteriia</taxon>
        <taxon>Flavobacteriales</taxon>
        <taxon>Flavobacteriaceae</taxon>
        <taxon>Imtechella</taxon>
    </lineage>
</organism>
<dbReference type="CDD" id="cd00739">
    <property type="entry name" value="DHPS"/>
    <property type="match status" value="1"/>
</dbReference>
<dbReference type="PATRIC" id="fig|946077.3.peg.1105"/>
<dbReference type="InterPro" id="IPR045031">
    <property type="entry name" value="DHP_synth-like"/>
</dbReference>
<name>I0WGW6_9FLAO</name>
<evidence type="ECO:0000256" key="6">
    <source>
        <dbReference type="ARBA" id="ARBA00022723"/>
    </source>
</evidence>
<evidence type="ECO:0000313" key="11">
    <source>
        <dbReference type="Proteomes" id="UP000005938"/>
    </source>
</evidence>
<dbReference type="PROSITE" id="PS50972">
    <property type="entry name" value="PTERIN_BINDING"/>
    <property type="match status" value="1"/>
</dbReference>
<comment type="catalytic activity">
    <reaction evidence="1">
        <text>(7,8-dihydropterin-6-yl)methyl diphosphate + 4-aminobenzoate = 7,8-dihydropteroate + diphosphate</text>
        <dbReference type="Rhea" id="RHEA:19949"/>
        <dbReference type="ChEBI" id="CHEBI:17836"/>
        <dbReference type="ChEBI" id="CHEBI:17839"/>
        <dbReference type="ChEBI" id="CHEBI:33019"/>
        <dbReference type="ChEBI" id="CHEBI:72950"/>
        <dbReference type="EC" id="2.5.1.15"/>
    </reaction>
</comment>
<keyword evidence="5" id="KW-0808">Transferase</keyword>
<gene>
    <name evidence="10" type="ORF">W5A_05438</name>
</gene>
<proteinExistence type="predicted"/>
<dbReference type="Proteomes" id="UP000005938">
    <property type="component" value="Unassembled WGS sequence"/>
</dbReference>
<reference evidence="10 11" key="1">
    <citation type="journal article" date="2012" name="J. Bacteriol.">
        <title>Genome Sequence of the Halotolerant Bacterium Imtechella halotolerans K1T.</title>
        <authorList>
            <person name="Kumar S."/>
            <person name="Vikram S."/>
            <person name="Subramanian S."/>
            <person name="Raghava G.P."/>
            <person name="Pinnaka A.K."/>
        </authorList>
    </citation>
    <scope>NUCLEOTIDE SEQUENCE [LARGE SCALE GENOMIC DNA]</scope>
    <source>
        <strain evidence="10 11">K1</strain>
    </source>
</reference>
<dbReference type="SUPFAM" id="SSF51717">
    <property type="entry name" value="Dihydropteroate synthetase-like"/>
    <property type="match status" value="1"/>
</dbReference>
<dbReference type="EMBL" id="AJJU01000004">
    <property type="protein sequence ID" value="EID75632.1"/>
    <property type="molecule type" value="Genomic_DNA"/>
</dbReference>
<keyword evidence="6" id="KW-0479">Metal-binding</keyword>
<dbReference type="NCBIfam" id="TIGR01496">
    <property type="entry name" value="DHPS"/>
    <property type="match status" value="1"/>
</dbReference>
<keyword evidence="8" id="KW-0289">Folate biosynthesis</keyword>
<dbReference type="InterPro" id="IPR011005">
    <property type="entry name" value="Dihydropteroate_synth-like_sf"/>
</dbReference>
<comment type="caution">
    <text evidence="10">The sequence shown here is derived from an EMBL/GenBank/DDBJ whole genome shotgun (WGS) entry which is preliminary data.</text>
</comment>
<evidence type="ECO:0000256" key="2">
    <source>
        <dbReference type="ARBA" id="ARBA00001946"/>
    </source>
</evidence>
<dbReference type="GO" id="GO:0004156">
    <property type="term" value="F:dihydropteroate synthase activity"/>
    <property type="evidence" value="ECO:0007669"/>
    <property type="project" value="UniProtKB-EC"/>
</dbReference>
<evidence type="ECO:0000256" key="8">
    <source>
        <dbReference type="ARBA" id="ARBA00022909"/>
    </source>
</evidence>
<protein>
    <recommendedName>
        <fullName evidence="4">dihydropteroate synthase</fullName>
        <ecNumber evidence="4">2.5.1.15</ecNumber>
    </recommendedName>
</protein>
<evidence type="ECO:0000256" key="7">
    <source>
        <dbReference type="ARBA" id="ARBA00022842"/>
    </source>
</evidence>
<dbReference type="EC" id="2.5.1.15" evidence="4"/>
<dbReference type="GO" id="GO:0005829">
    <property type="term" value="C:cytosol"/>
    <property type="evidence" value="ECO:0007669"/>
    <property type="project" value="TreeGrafter"/>
</dbReference>
<dbReference type="Pfam" id="PF00809">
    <property type="entry name" value="Pterin_bind"/>
    <property type="match status" value="1"/>
</dbReference>
<evidence type="ECO:0000256" key="5">
    <source>
        <dbReference type="ARBA" id="ARBA00022679"/>
    </source>
</evidence>
<keyword evidence="11" id="KW-1185">Reference proteome</keyword>
<accession>I0WGW6</accession>
<dbReference type="GO" id="GO:0046872">
    <property type="term" value="F:metal ion binding"/>
    <property type="evidence" value="ECO:0007669"/>
    <property type="project" value="UniProtKB-KW"/>
</dbReference>